<dbReference type="NCBIfam" id="NF003657">
    <property type="entry name" value="PRK05289.1"/>
    <property type="match status" value="1"/>
</dbReference>
<evidence type="ECO:0000256" key="4">
    <source>
        <dbReference type="ARBA" id="ARBA00023098"/>
    </source>
</evidence>
<dbReference type="OrthoDB" id="25818at2759"/>
<sequence>MDNPSTPAKVRSAIVHPSSFIHQTATLGHDVDIGPFCVVGPHVQIGEGTKLLSHVSIVGHTTVGQSCTIFPHATIGAVAQHVLWRGGDEARVLIGDDCLIRENVTIHRSTHGLDRPTTVGNRALIMTGVHVAHDVALEDDVILVTGVGLAGHVRVSKNAIVGGMSAVAQWAHIGEHAFVAAGSVVTRNVIPFSLVKGDRARTLGINVVGLKRLDWDDAKIEKLIVALPMVLGNDKTGITTFLTDETVRDEVQRMIDFCSKSERGICLPPGAPGIIRANKL</sequence>
<dbReference type="PIRSF" id="PIRSF000456">
    <property type="entry name" value="UDP-GlcNAc_acltr"/>
    <property type="match status" value="1"/>
</dbReference>
<gene>
    <name evidence="7" type="ORF">CMUS01_05677</name>
</gene>
<keyword evidence="3 7" id="KW-0808">Transferase</keyword>
<evidence type="ECO:0000256" key="2">
    <source>
        <dbReference type="ARBA" id="ARBA00022556"/>
    </source>
</evidence>
<keyword evidence="5" id="KW-0012">Acyltransferase</keyword>
<evidence type="ECO:0000256" key="3">
    <source>
        <dbReference type="ARBA" id="ARBA00022679"/>
    </source>
</evidence>
<evidence type="ECO:0000256" key="1">
    <source>
        <dbReference type="ARBA" id="ARBA00022516"/>
    </source>
</evidence>
<dbReference type="GO" id="GO:0008780">
    <property type="term" value="F:acyl-[acyl-carrier-protein]-UDP-N-acetylglucosamine O-acyltransferase activity"/>
    <property type="evidence" value="ECO:0007669"/>
    <property type="project" value="InterPro"/>
</dbReference>
<comment type="caution">
    <text evidence="7">The sequence shown here is derived from an EMBL/GenBank/DDBJ whole genome shotgun (WGS) entry which is preliminary data.</text>
</comment>
<name>A0A8H6KQD0_9PEZI</name>
<dbReference type="AlphaFoldDB" id="A0A8H6KQD0"/>
<proteinExistence type="predicted"/>
<dbReference type="GO" id="GO:0016020">
    <property type="term" value="C:membrane"/>
    <property type="evidence" value="ECO:0007669"/>
    <property type="project" value="GOC"/>
</dbReference>
<dbReference type="Pfam" id="PF13720">
    <property type="entry name" value="Acetyltransf_11"/>
    <property type="match status" value="1"/>
</dbReference>
<dbReference type="Proteomes" id="UP000639643">
    <property type="component" value="Unassembled WGS sequence"/>
</dbReference>
<dbReference type="PANTHER" id="PTHR43480">
    <property type="entry name" value="ACYL-[ACYL-CARRIER-PROTEIN]--UDP-N-ACETYLGLUCOSAMINE O-ACYLTRANSFERASE"/>
    <property type="match status" value="1"/>
</dbReference>
<protein>
    <submittedName>
        <fullName evidence="7">Bacterial transferase hexapeptide</fullName>
    </submittedName>
</protein>
<evidence type="ECO:0000313" key="7">
    <source>
        <dbReference type="EMBL" id="KAF6835747.1"/>
    </source>
</evidence>
<accession>A0A8H6KQD0</accession>
<dbReference type="PROSITE" id="PS00101">
    <property type="entry name" value="HEXAPEP_TRANSFERASES"/>
    <property type="match status" value="2"/>
</dbReference>
<dbReference type="Gene3D" id="2.160.10.10">
    <property type="entry name" value="Hexapeptide repeat proteins"/>
    <property type="match status" value="1"/>
</dbReference>
<keyword evidence="8" id="KW-1185">Reference proteome</keyword>
<dbReference type="GO" id="GO:0009245">
    <property type="term" value="P:lipid A biosynthetic process"/>
    <property type="evidence" value="ECO:0007669"/>
    <property type="project" value="UniProtKB-KW"/>
</dbReference>
<feature type="domain" description="UDP N-acetylglucosamine O-acyltransferase C-terminal" evidence="6">
    <location>
        <begin position="189"/>
        <end position="266"/>
    </location>
</feature>
<keyword evidence="4" id="KW-0443">Lipid metabolism</keyword>
<dbReference type="PANTHER" id="PTHR43480:SF1">
    <property type="entry name" value="ACYL-[ACYL-CARRIER-PROTEIN]--UDP-N-ACETYLGLUCOSAMINE O-ACYLTRANSFERASE, MITOCHONDRIAL-RELATED"/>
    <property type="match status" value="1"/>
</dbReference>
<evidence type="ECO:0000256" key="5">
    <source>
        <dbReference type="ARBA" id="ARBA00023315"/>
    </source>
</evidence>
<evidence type="ECO:0000259" key="6">
    <source>
        <dbReference type="Pfam" id="PF13720"/>
    </source>
</evidence>
<evidence type="ECO:0000313" key="8">
    <source>
        <dbReference type="Proteomes" id="UP000639643"/>
    </source>
</evidence>
<dbReference type="InterPro" id="IPR010137">
    <property type="entry name" value="Lipid_A_LpxA"/>
</dbReference>
<dbReference type="InterPro" id="IPR029098">
    <property type="entry name" value="Acetyltransf_C"/>
</dbReference>
<dbReference type="InterPro" id="IPR011004">
    <property type="entry name" value="Trimer_LpxA-like_sf"/>
</dbReference>
<dbReference type="InterPro" id="IPR018357">
    <property type="entry name" value="Hexapep_transf_CS"/>
</dbReference>
<keyword evidence="2" id="KW-0441">Lipid A biosynthesis</keyword>
<organism evidence="7 8">
    <name type="scientific">Colletotrichum musicola</name>
    <dbReference type="NCBI Taxonomy" id="2175873"/>
    <lineage>
        <taxon>Eukaryota</taxon>
        <taxon>Fungi</taxon>
        <taxon>Dikarya</taxon>
        <taxon>Ascomycota</taxon>
        <taxon>Pezizomycotina</taxon>
        <taxon>Sordariomycetes</taxon>
        <taxon>Hypocreomycetidae</taxon>
        <taxon>Glomerellales</taxon>
        <taxon>Glomerellaceae</taxon>
        <taxon>Colletotrichum</taxon>
        <taxon>Colletotrichum orchidearum species complex</taxon>
    </lineage>
</organism>
<keyword evidence="1" id="KW-0444">Lipid biosynthesis</keyword>
<dbReference type="SUPFAM" id="SSF51161">
    <property type="entry name" value="Trimeric LpxA-like enzymes"/>
    <property type="match status" value="1"/>
</dbReference>
<dbReference type="NCBIfam" id="TIGR01852">
    <property type="entry name" value="lipid_A_lpxA"/>
    <property type="match status" value="1"/>
</dbReference>
<reference evidence="7" key="1">
    <citation type="journal article" date="2020" name="Phytopathology">
        <title>Genome Sequence Resources of Colletotrichum truncatum, C. plurivorum, C. musicola, and C. sojae: Four Species Pathogenic to Soybean (Glycine max).</title>
        <authorList>
            <person name="Rogerio F."/>
            <person name="Boufleur T.R."/>
            <person name="Ciampi-Guillardi M."/>
            <person name="Sukno S.A."/>
            <person name="Thon M.R."/>
            <person name="Massola Junior N.S."/>
            <person name="Baroncelli R."/>
        </authorList>
    </citation>
    <scope>NUCLEOTIDE SEQUENCE</scope>
    <source>
        <strain evidence="7">LFN0074</strain>
    </source>
</reference>
<dbReference type="EMBL" id="WIGM01000172">
    <property type="protein sequence ID" value="KAF6835747.1"/>
    <property type="molecule type" value="Genomic_DNA"/>
</dbReference>